<dbReference type="AlphaFoldDB" id="A0A102FYG0"/>
<dbReference type="Proteomes" id="UP000068016">
    <property type="component" value="Unassembled WGS sequence"/>
</dbReference>
<accession>A0A102FYG0</accession>
<dbReference type="EMBL" id="LPLZ01000060">
    <property type="protein sequence ID" value="KWN11301.1"/>
    <property type="molecule type" value="Genomic_DNA"/>
</dbReference>
<dbReference type="GO" id="GO:0003677">
    <property type="term" value="F:DNA binding"/>
    <property type="evidence" value="ECO:0007669"/>
    <property type="project" value="UniProtKB-KW"/>
</dbReference>
<reference evidence="2 3" key="1">
    <citation type="submission" date="2015-11" db="EMBL/GenBank/DDBJ databases">
        <title>Expanding the genomic diversity of Burkholderia species for the development of highly accurate diagnostics.</title>
        <authorList>
            <person name="Sahl J."/>
            <person name="Keim P."/>
            <person name="Wagner D."/>
        </authorList>
    </citation>
    <scope>NUCLEOTIDE SEQUENCE [LARGE SCALE GENOMIC DNA]</scope>
    <source>
        <strain evidence="2 3">MSMB793WGS</strain>
    </source>
</reference>
<protein>
    <submittedName>
        <fullName evidence="2">DNA-binding protein</fullName>
    </submittedName>
</protein>
<dbReference type="Proteomes" id="UP000473571">
    <property type="component" value="Unassembled WGS sequence"/>
</dbReference>
<evidence type="ECO:0000313" key="4">
    <source>
        <dbReference type="Proteomes" id="UP000473571"/>
    </source>
</evidence>
<organism evidence="2 3">
    <name type="scientific">Burkholderia territorii</name>
    <dbReference type="NCBI Taxonomy" id="1503055"/>
    <lineage>
        <taxon>Bacteria</taxon>
        <taxon>Pseudomonadati</taxon>
        <taxon>Pseudomonadota</taxon>
        <taxon>Betaproteobacteria</taxon>
        <taxon>Burkholderiales</taxon>
        <taxon>Burkholderiaceae</taxon>
        <taxon>Burkholderia</taxon>
        <taxon>Burkholderia cepacia complex</taxon>
    </lineage>
</organism>
<sequence length="107" mass="12263">MDALPNSSDTSFQIFLAKLLEQPQPEWTEKQQMELEMARTLSTQMVNYAESMRGGNADLARCLVLLRYAKVLDFMLTSLAARRDIHPQTLRTLFRLANLKVDDAYPV</sequence>
<reference evidence="1 4" key="2">
    <citation type="submission" date="2019-09" db="EMBL/GenBank/DDBJ databases">
        <title>Draft genome sequences of 48 bacterial type strains from the CCUG.</title>
        <authorList>
            <person name="Tunovic T."/>
            <person name="Pineiro-Iglesias B."/>
            <person name="Unosson C."/>
            <person name="Inganas E."/>
            <person name="Ohlen M."/>
            <person name="Cardew S."/>
            <person name="Jensie-Markopoulos S."/>
            <person name="Salva-Serra F."/>
            <person name="Jaen-Luchoro D."/>
            <person name="Karlsson R."/>
            <person name="Svensson-Stadler L."/>
            <person name="Chun J."/>
            <person name="Moore E."/>
        </authorList>
    </citation>
    <scope>NUCLEOTIDE SEQUENCE [LARGE SCALE GENOMIC DNA]</scope>
    <source>
        <strain evidence="1 4">CCUG 65687</strain>
    </source>
</reference>
<dbReference type="EMBL" id="VZOL01000005">
    <property type="protein sequence ID" value="KAB0686287.1"/>
    <property type="molecule type" value="Genomic_DNA"/>
</dbReference>
<name>A0A102FYG0_9BURK</name>
<comment type="caution">
    <text evidence="2">The sequence shown here is derived from an EMBL/GenBank/DDBJ whole genome shotgun (WGS) entry which is preliminary data.</text>
</comment>
<gene>
    <name evidence="1" type="ORF">F7R13_01205</name>
    <name evidence="2" type="ORF">WT83_19475</name>
</gene>
<dbReference type="RefSeq" id="WP_059452215.1">
    <property type="nucleotide sequence ID" value="NZ_CABVPO010000004.1"/>
</dbReference>
<keyword evidence="2" id="KW-0238">DNA-binding</keyword>
<evidence type="ECO:0000313" key="2">
    <source>
        <dbReference type="EMBL" id="KWN11301.1"/>
    </source>
</evidence>
<evidence type="ECO:0000313" key="3">
    <source>
        <dbReference type="Proteomes" id="UP000068016"/>
    </source>
</evidence>
<dbReference type="KEGG" id="btei:WS51_01255"/>
<evidence type="ECO:0000313" key="1">
    <source>
        <dbReference type="EMBL" id="KAB0686287.1"/>
    </source>
</evidence>
<proteinExistence type="predicted"/>
<dbReference type="GeneID" id="46196828"/>